<proteinExistence type="predicted"/>
<evidence type="ECO:0000313" key="1">
    <source>
        <dbReference type="EMBL" id="KAG6422476.1"/>
    </source>
</evidence>
<reference evidence="1" key="2">
    <citation type="submission" date="2020-08" db="EMBL/GenBank/DDBJ databases">
        <title>Plant Genome Project.</title>
        <authorList>
            <person name="Zhang R.-G."/>
        </authorList>
    </citation>
    <scope>NUCLEOTIDE SEQUENCE</scope>
    <source>
        <strain evidence="1">Huo1</strain>
        <tissue evidence="1">Leaf</tissue>
    </source>
</reference>
<keyword evidence="2" id="KW-1185">Reference proteome</keyword>
<reference evidence="1" key="1">
    <citation type="submission" date="2018-01" db="EMBL/GenBank/DDBJ databases">
        <authorList>
            <person name="Mao J.F."/>
        </authorList>
    </citation>
    <scope>NUCLEOTIDE SEQUENCE</scope>
    <source>
        <strain evidence="1">Huo1</strain>
        <tissue evidence="1">Leaf</tissue>
    </source>
</reference>
<dbReference type="AlphaFoldDB" id="A0A8X8Y3G9"/>
<name>A0A8X8Y3G9_SALSN</name>
<evidence type="ECO:0000313" key="2">
    <source>
        <dbReference type="Proteomes" id="UP000298416"/>
    </source>
</evidence>
<accession>A0A8X8Y3G9</accession>
<comment type="caution">
    <text evidence="1">The sequence shown here is derived from an EMBL/GenBank/DDBJ whole genome shotgun (WGS) entry which is preliminary data.</text>
</comment>
<dbReference type="Proteomes" id="UP000298416">
    <property type="component" value="Unassembled WGS sequence"/>
</dbReference>
<gene>
    <name evidence="1" type="ORF">SASPL_119048</name>
</gene>
<protein>
    <submittedName>
        <fullName evidence="1">Uncharacterized protein</fullName>
    </submittedName>
</protein>
<organism evidence="1">
    <name type="scientific">Salvia splendens</name>
    <name type="common">Scarlet sage</name>
    <dbReference type="NCBI Taxonomy" id="180675"/>
    <lineage>
        <taxon>Eukaryota</taxon>
        <taxon>Viridiplantae</taxon>
        <taxon>Streptophyta</taxon>
        <taxon>Embryophyta</taxon>
        <taxon>Tracheophyta</taxon>
        <taxon>Spermatophyta</taxon>
        <taxon>Magnoliopsida</taxon>
        <taxon>eudicotyledons</taxon>
        <taxon>Gunneridae</taxon>
        <taxon>Pentapetalae</taxon>
        <taxon>asterids</taxon>
        <taxon>lamiids</taxon>
        <taxon>Lamiales</taxon>
        <taxon>Lamiaceae</taxon>
        <taxon>Nepetoideae</taxon>
        <taxon>Mentheae</taxon>
        <taxon>Salviinae</taxon>
        <taxon>Salvia</taxon>
        <taxon>Salvia subgen. Calosphace</taxon>
        <taxon>core Calosphace</taxon>
    </lineage>
</organism>
<dbReference type="EMBL" id="PNBA02000006">
    <property type="protein sequence ID" value="KAG6422476.1"/>
    <property type="molecule type" value="Genomic_DNA"/>
</dbReference>
<sequence>MVRAKRKIAAMTERMAHGLVKDISPFSYLLVHLLKAALGVERDVLRQRVEQLGDGLVTAERVLYDAARVEEADVHRAVDDVVHEKNIRGEVVARSDVEALERDEVEVEGLERVVHDDQGEPQHPATERDVLEAPGLAPLDADPGFVQLRGRADDVVTALVGGGRGPRLLLLGARLLEKKAPAVYVKDVEAVVELVEVGVIDVLLEEF</sequence>